<dbReference type="GO" id="GO:0005507">
    <property type="term" value="F:copper ion binding"/>
    <property type="evidence" value="ECO:0007669"/>
    <property type="project" value="InterPro"/>
</dbReference>
<dbReference type="GO" id="GO:0009055">
    <property type="term" value="F:electron transfer activity"/>
    <property type="evidence" value="ECO:0007669"/>
    <property type="project" value="InterPro"/>
</dbReference>
<proteinExistence type="predicted"/>
<accession>A0A5E6MDS7</accession>
<dbReference type="Gene3D" id="2.60.40.420">
    <property type="entry name" value="Cupredoxins - blue copper proteins"/>
    <property type="match status" value="1"/>
</dbReference>
<reference evidence="4 5" key="1">
    <citation type="submission" date="2019-09" db="EMBL/GenBank/DDBJ databases">
        <authorList>
            <person name="Cremers G."/>
        </authorList>
    </citation>
    <scope>NUCLEOTIDE SEQUENCE [LARGE SCALE GENOMIC DNA]</scope>
    <source>
        <strain evidence="4">4A</strain>
    </source>
</reference>
<evidence type="ECO:0000313" key="5">
    <source>
        <dbReference type="Proteomes" id="UP000334923"/>
    </source>
</evidence>
<dbReference type="InterPro" id="IPR008972">
    <property type="entry name" value="Cupredoxin"/>
</dbReference>
<dbReference type="RefSeq" id="WP_178087026.1">
    <property type="nucleotide sequence ID" value="NZ_CABFVA020000090.1"/>
</dbReference>
<dbReference type="InterPro" id="IPR033138">
    <property type="entry name" value="Cu_oxidase_CS"/>
</dbReference>
<sequence>MPAFPFRLEVKAGEIARKTVIFDKPGEYQFSCDLPGHHEAGMKGTLIVRAF</sequence>
<keyword evidence="1" id="KW-0479">Metal-binding</keyword>
<feature type="domain" description="Blue (type 1) copper" evidence="3">
    <location>
        <begin position="17"/>
        <end position="48"/>
    </location>
</feature>
<dbReference type="EMBL" id="CABFVA020000090">
    <property type="protein sequence ID" value="VVM07362.1"/>
    <property type="molecule type" value="Genomic_DNA"/>
</dbReference>
<protein>
    <recommendedName>
        <fullName evidence="3">Blue (type 1) copper domain-containing protein</fullName>
    </recommendedName>
</protein>
<evidence type="ECO:0000313" key="4">
    <source>
        <dbReference type="EMBL" id="VVM07362.1"/>
    </source>
</evidence>
<dbReference type="PROSITE" id="PS00079">
    <property type="entry name" value="MULTICOPPER_OXIDASE1"/>
    <property type="match status" value="1"/>
</dbReference>
<dbReference type="AlphaFoldDB" id="A0A5E6MDS7"/>
<dbReference type="Pfam" id="PF00127">
    <property type="entry name" value="Copper-bind"/>
    <property type="match status" value="1"/>
</dbReference>
<evidence type="ECO:0000256" key="2">
    <source>
        <dbReference type="ARBA" id="ARBA00023008"/>
    </source>
</evidence>
<keyword evidence="2" id="KW-0186">Copper</keyword>
<gene>
    <name evidence="4" type="ORF">MAMT_01709</name>
</gene>
<keyword evidence="5" id="KW-1185">Reference proteome</keyword>
<evidence type="ECO:0000259" key="3">
    <source>
        <dbReference type="Pfam" id="PF00127"/>
    </source>
</evidence>
<dbReference type="InterPro" id="IPR000923">
    <property type="entry name" value="BlueCu_1"/>
</dbReference>
<dbReference type="SUPFAM" id="SSF49503">
    <property type="entry name" value="Cupredoxins"/>
    <property type="match status" value="1"/>
</dbReference>
<organism evidence="4 5">
    <name type="scientific">Methylacidimicrobium tartarophylax</name>
    <dbReference type="NCBI Taxonomy" id="1041768"/>
    <lineage>
        <taxon>Bacteria</taxon>
        <taxon>Pseudomonadati</taxon>
        <taxon>Verrucomicrobiota</taxon>
        <taxon>Methylacidimicrobium</taxon>
    </lineage>
</organism>
<evidence type="ECO:0000256" key="1">
    <source>
        <dbReference type="ARBA" id="ARBA00022723"/>
    </source>
</evidence>
<name>A0A5E6MDS7_9BACT</name>
<dbReference type="Proteomes" id="UP000334923">
    <property type="component" value="Unassembled WGS sequence"/>
</dbReference>